<dbReference type="Proteomes" id="UP001348149">
    <property type="component" value="Unassembled WGS sequence"/>
</dbReference>
<sequence>MRKVLVSGMVLLALAGPGMAQTVERHERLIACYKQVKVPAKYKVSKVLIKAAERKYLKRNGRIELVEYPAIYREDREKVADEYLLMQQIPCN</sequence>
<feature type="chain" id="PRO_5046590945" evidence="1">
    <location>
        <begin position="21"/>
        <end position="92"/>
    </location>
</feature>
<evidence type="ECO:0000313" key="2">
    <source>
        <dbReference type="EMBL" id="MEC3862127.1"/>
    </source>
</evidence>
<dbReference type="RefSeq" id="WP_326297865.1">
    <property type="nucleotide sequence ID" value="NZ_JAYLLH010000017.1"/>
</dbReference>
<reference evidence="2 3" key="1">
    <citation type="submission" date="2024-01" db="EMBL/GenBank/DDBJ databases">
        <title>Mesobacterium rodlantinim sp. nov., isolated from shallow sea hydrothermal systems off Kueishantao Island.</title>
        <authorList>
            <person name="Su Z."/>
            <person name="Tang K."/>
        </authorList>
    </citation>
    <scope>NUCLEOTIDE SEQUENCE [LARGE SCALE GENOMIC DNA]</scope>
    <source>
        <strain evidence="2 3">TK19101</strain>
    </source>
</reference>
<gene>
    <name evidence="2" type="ORF">VK792_12605</name>
</gene>
<name>A0ABU6HI34_9RHOB</name>
<accession>A0ABU6HI34</accession>
<evidence type="ECO:0000256" key="1">
    <source>
        <dbReference type="SAM" id="SignalP"/>
    </source>
</evidence>
<organism evidence="2 3">
    <name type="scientific">Mesobacterium hydrothermale</name>
    <dbReference type="NCBI Taxonomy" id="3111907"/>
    <lineage>
        <taxon>Bacteria</taxon>
        <taxon>Pseudomonadati</taxon>
        <taxon>Pseudomonadota</taxon>
        <taxon>Alphaproteobacteria</taxon>
        <taxon>Rhodobacterales</taxon>
        <taxon>Roseobacteraceae</taxon>
        <taxon>Mesobacterium</taxon>
    </lineage>
</organism>
<keyword evidence="1" id="KW-0732">Signal</keyword>
<dbReference type="EMBL" id="JAYLLH010000017">
    <property type="protein sequence ID" value="MEC3862127.1"/>
    <property type="molecule type" value="Genomic_DNA"/>
</dbReference>
<proteinExistence type="predicted"/>
<evidence type="ECO:0000313" key="3">
    <source>
        <dbReference type="Proteomes" id="UP001348149"/>
    </source>
</evidence>
<feature type="signal peptide" evidence="1">
    <location>
        <begin position="1"/>
        <end position="20"/>
    </location>
</feature>
<keyword evidence="3" id="KW-1185">Reference proteome</keyword>
<comment type="caution">
    <text evidence="2">The sequence shown here is derived from an EMBL/GenBank/DDBJ whole genome shotgun (WGS) entry which is preliminary data.</text>
</comment>
<protein>
    <submittedName>
        <fullName evidence="2">Uncharacterized protein</fullName>
    </submittedName>
</protein>